<sequence length="173" mass="19441">MWPVGPIDILEICSDCPIVMSRQRLDLLSGTSPFSRFYKIGRASTLLFLKCCDEFWWSPQLRRSGRRGCIDRPAGHVNRRSCELDAFFRERLLETSLAWFDTLGSIEVIQTIGASPILGDLFIAAWLGSVLIALIFVIWLRTRVKDRPLADAKLGDNDIKDVIIATRAASSLA</sequence>
<keyword evidence="2" id="KW-0614">Plasmid</keyword>
<keyword evidence="1 2" id="KW-0812">Transmembrane</keyword>
<evidence type="ECO:0000313" key="3">
    <source>
        <dbReference type="Proteomes" id="UP000006575"/>
    </source>
</evidence>
<keyword evidence="1" id="KW-0472">Membrane</keyword>
<feature type="transmembrane region" description="Helical" evidence="1">
    <location>
        <begin position="121"/>
        <end position="140"/>
    </location>
</feature>
<reference evidence="2 3" key="1">
    <citation type="journal article" date="2006" name="Genome Biol.">
        <title>The genome of Rhizobium leguminosarum has recognizable core and accessory components.</title>
        <authorList>
            <person name="Young J.W."/>
            <person name="Crossman L.C."/>
            <person name="Johnston A.W.B."/>
            <person name="Thomson N.R."/>
            <person name="Ghazoui Z.F."/>
            <person name="Hull K.H."/>
            <person name="Wexler M."/>
            <person name="Curson A.R.J."/>
            <person name="Todd J.D."/>
            <person name="Poole P.S."/>
            <person name="Mauchline T.H."/>
            <person name="East A.K."/>
            <person name="Quail M.A."/>
            <person name="Churcher C."/>
            <person name="Arrowsmith C."/>
            <person name="Cherevach A."/>
            <person name="Chillingworth T."/>
            <person name="Clarke K."/>
            <person name="Cronin A."/>
            <person name="Davis P."/>
            <person name="Fraser A."/>
            <person name="Hance Z."/>
            <person name="Hauser H."/>
            <person name="Jagels K."/>
            <person name="Moule S."/>
            <person name="Mungall K."/>
            <person name="Norbertczak H."/>
            <person name="Rabbinowitsch E."/>
            <person name="Sanders M."/>
            <person name="Simmonds M."/>
            <person name="Whitehead S."/>
            <person name="Parkhill J."/>
        </authorList>
    </citation>
    <scope>NUCLEOTIDE SEQUENCE [LARGE SCALE GENOMIC DNA]</scope>
    <source>
        <strain evidence="3">DSM 114642 / LMG 32736 / 3841</strain>
    </source>
</reference>
<proteinExistence type="predicted"/>
<name>Q1M9G3_RHIJ3</name>
<gene>
    <name evidence="2" type="ordered locus">pRL80053</name>
</gene>
<accession>Q1M9G3</accession>
<dbReference type="EMBL" id="AM236082">
    <property type="protein sequence ID" value="CAK02853.1"/>
    <property type="molecule type" value="Genomic_DNA"/>
</dbReference>
<organism evidence="2 3">
    <name type="scientific">Rhizobium johnstonii (strain DSM 114642 / LMG 32736 / 3841)</name>
    <name type="common">Rhizobium leguminosarum bv. viciae</name>
    <dbReference type="NCBI Taxonomy" id="216596"/>
    <lineage>
        <taxon>Bacteria</taxon>
        <taxon>Pseudomonadati</taxon>
        <taxon>Pseudomonadota</taxon>
        <taxon>Alphaproteobacteria</taxon>
        <taxon>Hyphomicrobiales</taxon>
        <taxon>Rhizobiaceae</taxon>
        <taxon>Rhizobium/Agrobacterium group</taxon>
        <taxon>Rhizobium</taxon>
        <taxon>Rhizobium johnstonii</taxon>
    </lineage>
</organism>
<evidence type="ECO:0000313" key="2">
    <source>
        <dbReference type="EMBL" id="CAK02853.1"/>
    </source>
</evidence>
<evidence type="ECO:0000256" key="1">
    <source>
        <dbReference type="SAM" id="Phobius"/>
    </source>
</evidence>
<geneLocation type="plasmid" evidence="2 3">
    <name>pRL8</name>
</geneLocation>
<dbReference type="EnsemblBacteria" id="CAK02853">
    <property type="protein sequence ID" value="CAK02853"/>
    <property type="gene ID" value="pRL80053"/>
</dbReference>
<dbReference type="HOGENOM" id="CLU_1546383_0_0_5"/>
<protein>
    <submittedName>
        <fullName evidence="2">Transmembrane protein</fullName>
    </submittedName>
</protein>
<dbReference type="Proteomes" id="UP000006575">
    <property type="component" value="Plasmid pRL8"/>
</dbReference>
<dbReference type="RefSeq" id="WP_011654680.1">
    <property type="nucleotide sequence ID" value="NC_008383.1"/>
</dbReference>
<keyword evidence="1" id="KW-1133">Transmembrane helix</keyword>
<dbReference type="KEGG" id="rle:pRL80053"/>
<dbReference type="AlphaFoldDB" id="Q1M9G3"/>
<dbReference type="GeneID" id="303212249"/>
<keyword evidence="3" id="KW-1185">Reference proteome</keyword>